<evidence type="ECO:0000313" key="2">
    <source>
        <dbReference type="EMBL" id="UVF19943.1"/>
    </source>
</evidence>
<dbReference type="Proteomes" id="UP001017257">
    <property type="component" value="Chromosome"/>
</dbReference>
<dbReference type="InterPro" id="IPR003754">
    <property type="entry name" value="4pyrrol_synth_uPrphyn_synth"/>
</dbReference>
<dbReference type="Gene3D" id="3.40.50.10090">
    <property type="match status" value="2"/>
</dbReference>
<gene>
    <name evidence="2" type="ORF">HPT29_001960</name>
</gene>
<dbReference type="Pfam" id="PF02602">
    <property type="entry name" value="HEM4"/>
    <property type="match status" value="1"/>
</dbReference>
<dbReference type="RefSeq" id="WP_173949045.1">
    <property type="nucleotide sequence ID" value="NZ_CP102845.1"/>
</dbReference>
<reference evidence="2" key="1">
    <citation type="submission" date="2022-08" db="EMBL/GenBank/DDBJ databases">
        <title>Microvirga terrae sp. nov., isolated from soil.</title>
        <authorList>
            <person name="Kim K.H."/>
            <person name="Seo Y.L."/>
            <person name="Kim J.M."/>
            <person name="Lee J.K."/>
            <person name="Han D.M."/>
            <person name="Jeon C.O."/>
        </authorList>
    </citation>
    <scope>NUCLEOTIDE SEQUENCE</scope>
    <source>
        <strain evidence="2">R24</strain>
    </source>
</reference>
<accession>A0ABY5RSG7</accession>
<evidence type="ECO:0000259" key="1">
    <source>
        <dbReference type="Pfam" id="PF02602"/>
    </source>
</evidence>
<dbReference type="EMBL" id="CP102845">
    <property type="protein sequence ID" value="UVF19943.1"/>
    <property type="molecule type" value="Genomic_DNA"/>
</dbReference>
<name>A0ABY5RSG7_9HYPH</name>
<sequence length="235" mass="24222">MQVLVTRSPEDAGRTAEKLAALGHAACLAPVTRIVPTGDPEPDALWDGLIVTSAHAADALTGLDRDRPVFAVGARTADAVRAQGFARVSVADGDAVSLARLIRETLPPGLVLLHVTGRHHKDEPAASLHAGGFRVLSWEAYEAKAVETLPEAAAAALRTGQIGAALHYSRRSADLVVRLAEEAGLASNLRAVSHLCLSADVAAPLAAAGAATRVAGDPSEDALLGLLGPPPPHRR</sequence>
<keyword evidence="3" id="KW-1185">Reference proteome</keyword>
<protein>
    <submittedName>
        <fullName evidence="2">Uroporphyrinogen-III synthase</fullName>
    </submittedName>
</protein>
<organism evidence="2 3">
    <name type="scientific">Microvirga terrae</name>
    <dbReference type="NCBI Taxonomy" id="2740529"/>
    <lineage>
        <taxon>Bacteria</taxon>
        <taxon>Pseudomonadati</taxon>
        <taxon>Pseudomonadota</taxon>
        <taxon>Alphaproteobacteria</taxon>
        <taxon>Hyphomicrobiales</taxon>
        <taxon>Methylobacteriaceae</taxon>
        <taxon>Microvirga</taxon>
    </lineage>
</organism>
<dbReference type="CDD" id="cd06578">
    <property type="entry name" value="HemD"/>
    <property type="match status" value="1"/>
</dbReference>
<feature type="domain" description="Tetrapyrrole biosynthesis uroporphyrinogen III synthase" evidence="1">
    <location>
        <begin position="14"/>
        <end position="224"/>
    </location>
</feature>
<dbReference type="SUPFAM" id="SSF69618">
    <property type="entry name" value="HemD-like"/>
    <property type="match status" value="1"/>
</dbReference>
<evidence type="ECO:0000313" key="3">
    <source>
        <dbReference type="Proteomes" id="UP001017257"/>
    </source>
</evidence>
<proteinExistence type="predicted"/>
<dbReference type="InterPro" id="IPR036108">
    <property type="entry name" value="4pyrrol_syn_uPrphyn_synt_sf"/>
</dbReference>